<feature type="domain" description="Tetrahydrofolate dehydrogenase/cyclohydrolase catalytic" evidence="12">
    <location>
        <begin position="5"/>
        <end position="120"/>
    </location>
</feature>
<dbReference type="PROSITE" id="PS00767">
    <property type="entry name" value="THF_DHG_CYH_2"/>
    <property type="match status" value="1"/>
</dbReference>
<keyword evidence="5 11" id="KW-0378">Hydrolase</keyword>
<dbReference type="EMBL" id="AP011741">
    <property type="protein sequence ID" value="BAL56237.1"/>
    <property type="molecule type" value="Genomic_DNA"/>
</dbReference>
<dbReference type="Gene3D" id="3.40.50.720">
    <property type="entry name" value="NAD(P)-binding Rossmann-like Domain"/>
    <property type="match status" value="1"/>
</dbReference>
<evidence type="ECO:0000313" key="15">
    <source>
        <dbReference type="EMBL" id="BAL57900.1"/>
    </source>
</evidence>
<evidence type="ECO:0000256" key="11">
    <source>
        <dbReference type="HAMAP-Rule" id="MF_01576"/>
    </source>
</evidence>
<evidence type="ECO:0000256" key="5">
    <source>
        <dbReference type="ARBA" id="ARBA00022801"/>
    </source>
</evidence>
<keyword evidence="9 11" id="KW-0511">Multifunctional enzyme</keyword>
<dbReference type="Pfam" id="PF02882">
    <property type="entry name" value="THF_DHG_CYH_C"/>
    <property type="match status" value="1"/>
</dbReference>
<keyword evidence="7 11" id="KW-0560">Oxidoreductase</keyword>
<dbReference type="NCBIfam" id="NF008058">
    <property type="entry name" value="PRK10792.1"/>
    <property type="match status" value="1"/>
</dbReference>
<feature type="binding site" evidence="11">
    <location>
        <position position="236"/>
    </location>
    <ligand>
        <name>NADP(+)</name>
        <dbReference type="ChEBI" id="CHEBI:58349"/>
    </ligand>
</feature>
<dbReference type="InterPro" id="IPR046346">
    <property type="entry name" value="Aminoacid_DH-like_N_sf"/>
</dbReference>
<dbReference type="CDD" id="cd01080">
    <property type="entry name" value="NAD_bind_m-THF_DH_Cyclohyd"/>
    <property type="match status" value="1"/>
</dbReference>
<sequence length="289" mass="31208">MATIIDGKQVAQQIREELKREVAQLQQRYGITPGLAAVLVGENPASKVYVNMKAKACEETGIYSQKIHLPTDTPQEKLIELIHSLNEDTRIHGILVQLPLPDHLDQHKVLQEVSPDKDVDGFHPINLGKLLSAKFWEELPTFVPCTPAGCIKLIESTGTQIEGKNAVVVGRSVIVGKPVAMLLLAKQATVTIAHSRTKNLKEICRQADILVVAAGRPKLVTADMIKPGAVVIDVGVNRVGEKQLVGDVDFEAAKEVAGFITPVPGGVGPMTIAMLLKNTVESAKRTLHA</sequence>
<name>H5SJA1_9BACT</name>
<dbReference type="InterPro" id="IPR036291">
    <property type="entry name" value="NAD(P)-bd_dom_sf"/>
</dbReference>
<comment type="caution">
    <text evidence="11">Lacks conserved residue(s) required for the propagation of feature annotation.</text>
</comment>
<dbReference type="FunFam" id="3.40.50.10860:FF:000001">
    <property type="entry name" value="Bifunctional protein FolD"/>
    <property type="match status" value="1"/>
</dbReference>
<reference evidence="14" key="2">
    <citation type="journal article" date="2012" name="PLoS ONE">
        <title>A Deeply Branching Thermophilic Bacterium with an Ancient Acetyl-CoA Pathway Dominates a Subsurface Ecosystem.</title>
        <authorList>
            <person name="Takami H."/>
            <person name="Noguchi H."/>
            <person name="Takaki Y."/>
            <person name="Uchiyama I."/>
            <person name="Toyoda A."/>
            <person name="Nishi S."/>
            <person name="Chee G.-J."/>
            <person name="Arai W."/>
            <person name="Nunoura T."/>
            <person name="Itoh T."/>
            <person name="Hattori M."/>
            <person name="Takai K."/>
        </authorList>
    </citation>
    <scope>NUCLEOTIDE SEQUENCE</scope>
</reference>
<dbReference type="GO" id="GO:0000105">
    <property type="term" value="P:L-histidine biosynthetic process"/>
    <property type="evidence" value="ECO:0007669"/>
    <property type="project" value="UniProtKB-KW"/>
</dbReference>
<evidence type="ECO:0000256" key="6">
    <source>
        <dbReference type="ARBA" id="ARBA00022857"/>
    </source>
</evidence>
<dbReference type="HAMAP" id="MF_01576">
    <property type="entry name" value="THF_DHG_CYH"/>
    <property type="match status" value="1"/>
</dbReference>
<feature type="domain" description="Tetrahydrofolate dehydrogenase/cyclohydrolase NAD(P)-binding" evidence="13">
    <location>
        <begin position="144"/>
        <end position="285"/>
    </location>
</feature>
<evidence type="ECO:0000256" key="4">
    <source>
        <dbReference type="ARBA" id="ARBA00022755"/>
    </source>
</evidence>
<keyword evidence="6 11" id="KW-0521">NADP</keyword>
<evidence type="ECO:0000256" key="7">
    <source>
        <dbReference type="ARBA" id="ARBA00023002"/>
    </source>
</evidence>
<evidence type="ECO:0000256" key="2">
    <source>
        <dbReference type="ARBA" id="ARBA00011738"/>
    </source>
</evidence>
<dbReference type="EC" id="1.5.1.5" evidence="11"/>
<dbReference type="Pfam" id="PF00763">
    <property type="entry name" value="THF_DHG_CYH"/>
    <property type="match status" value="1"/>
</dbReference>
<dbReference type="PANTHER" id="PTHR48099:SF5">
    <property type="entry name" value="C-1-TETRAHYDROFOLATE SYNTHASE, CYTOPLASMIC"/>
    <property type="match status" value="1"/>
</dbReference>
<evidence type="ECO:0000259" key="13">
    <source>
        <dbReference type="Pfam" id="PF02882"/>
    </source>
</evidence>
<dbReference type="GO" id="GO:0004477">
    <property type="term" value="F:methenyltetrahydrofolate cyclohydrolase activity"/>
    <property type="evidence" value="ECO:0007669"/>
    <property type="project" value="UniProtKB-UniRule"/>
</dbReference>
<comment type="subunit">
    <text evidence="2 11">Homodimer.</text>
</comment>
<evidence type="ECO:0000259" key="12">
    <source>
        <dbReference type="Pfam" id="PF00763"/>
    </source>
</evidence>
<dbReference type="InterPro" id="IPR020867">
    <property type="entry name" value="THF_DH/CycHdrlase_CS"/>
</dbReference>
<dbReference type="NCBIfam" id="NF010783">
    <property type="entry name" value="PRK14186.1"/>
    <property type="match status" value="1"/>
</dbReference>
<dbReference type="InterPro" id="IPR020630">
    <property type="entry name" value="THF_DH/CycHdrlase_cat_dom"/>
</dbReference>
<dbReference type="SUPFAM" id="SSF53223">
    <property type="entry name" value="Aminoacid dehydrogenase-like, N-terminal domain"/>
    <property type="match status" value="1"/>
</dbReference>
<keyword evidence="11" id="KW-0368">Histidine biosynthesis</keyword>
<dbReference type="GO" id="GO:0035999">
    <property type="term" value="P:tetrahydrofolate interconversion"/>
    <property type="evidence" value="ECO:0007669"/>
    <property type="project" value="UniProtKB-UniRule"/>
</dbReference>
<dbReference type="GO" id="GO:0004488">
    <property type="term" value="F:methylenetetrahydrofolate dehydrogenase (NADP+) activity"/>
    <property type="evidence" value="ECO:0007669"/>
    <property type="project" value="UniProtKB-UniRule"/>
</dbReference>
<evidence type="ECO:0000256" key="1">
    <source>
        <dbReference type="ARBA" id="ARBA00004777"/>
    </source>
</evidence>
<comment type="catalytic activity">
    <reaction evidence="10 11">
        <text>(6R)-5,10-methenyltetrahydrofolate + H2O = (6R)-10-formyltetrahydrofolate + H(+)</text>
        <dbReference type="Rhea" id="RHEA:23700"/>
        <dbReference type="ChEBI" id="CHEBI:15377"/>
        <dbReference type="ChEBI" id="CHEBI:15378"/>
        <dbReference type="ChEBI" id="CHEBI:57455"/>
        <dbReference type="ChEBI" id="CHEBI:195366"/>
        <dbReference type="EC" id="3.5.4.9"/>
    </reaction>
</comment>
<dbReference type="InterPro" id="IPR000672">
    <property type="entry name" value="THF_DH/CycHdrlase"/>
</dbReference>
<evidence type="ECO:0000256" key="8">
    <source>
        <dbReference type="ARBA" id="ARBA00023167"/>
    </source>
</evidence>
<gene>
    <name evidence="11" type="primary">folD</name>
    <name evidence="14" type="ORF">HGMM_F35G12C08</name>
    <name evidence="15" type="ORF">HGMM_F52F12C03</name>
</gene>
<dbReference type="NCBIfam" id="NF010785">
    <property type="entry name" value="PRK14188.1"/>
    <property type="match status" value="1"/>
</dbReference>
<feature type="binding site" evidence="11">
    <location>
        <begin position="170"/>
        <end position="172"/>
    </location>
    <ligand>
        <name>NADP(+)</name>
        <dbReference type="ChEBI" id="CHEBI:58349"/>
    </ligand>
</feature>
<comment type="similarity">
    <text evidence="11">Belongs to the tetrahydrofolate dehydrogenase/cyclohydrolase family.</text>
</comment>
<dbReference type="AlphaFoldDB" id="H5SJA1"/>
<dbReference type="InterPro" id="IPR020631">
    <property type="entry name" value="THF_DH/CycHdrlase_NAD-bd_dom"/>
</dbReference>
<reference evidence="14" key="1">
    <citation type="journal article" date="2005" name="Environ. Microbiol.">
        <title>Genetic and functional properties of uncultivated thermophilic crenarchaeotes from a subsurface gold mine as revealed by analysis of genome fragments.</title>
        <authorList>
            <person name="Nunoura T."/>
            <person name="Hirayama H."/>
            <person name="Takami H."/>
            <person name="Oida H."/>
            <person name="Nishi S."/>
            <person name="Shimamura S."/>
            <person name="Suzuki Y."/>
            <person name="Inagaki F."/>
            <person name="Takai K."/>
            <person name="Nealson K.H."/>
            <person name="Horikoshi K."/>
        </authorList>
    </citation>
    <scope>NUCLEOTIDE SEQUENCE</scope>
</reference>
<organism evidence="14">
    <name type="scientific">uncultured Acetothermia bacterium</name>
    <dbReference type="NCBI Taxonomy" id="236499"/>
    <lineage>
        <taxon>Bacteria</taxon>
        <taxon>Candidatus Bipolaricaulota</taxon>
        <taxon>environmental samples</taxon>
    </lineage>
</organism>
<evidence type="ECO:0000256" key="10">
    <source>
        <dbReference type="ARBA" id="ARBA00036357"/>
    </source>
</evidence>
<dbReference type="EMBL" id="AP011788">
    <property type="protein sequence ID" value="BAL57900.1"/>
    <property type="molecule type" value="Genomic_DNA"/>
</dbReference>
<keyword evidence="8 11" id="KW-0486">Methionine biosynthesis</keyword>
<dbReference type="FunFam" id="3.40.50.720:FF:000006">
    <property type="entry name" value="Bifunctional protein FolD"/>
    <property type="match status" value="1"/>
</dbReference>
<keyword evidence="11" id="KW-0028">Amino-acid biosynthesis</keyword>
<keyword evidence="3 11" id="KW-0554">One-carbon metabolism</keyword>
<dbReference type="SUPFAM" id="SSF51735">
    <property type="entry name" value="NAD(P)-binding Rossmann-fold domains"/>
    <property type="match status" value="1"/>
</dbReference>
<proteinExistence type="inferred from homology"/>
<dbReference type="GO" id="GO:0005829">
    <property type="term" value="C:cytosol"/>
    <property type="evidence" value="ECO:0007669"/>
    <property type="project" value="TreeGrafter"/>
</dbReference>
<comment type="function">
    <text evidence="11">Catalyzes the oxidation of 5,10-methylenetetrahydrofolate to 5,10-methenyltetrahydrofolate and then the hydrolysis of 5,10-methenyltetrahydrofolate to 10-formyltetrahydrofolate.</text>
</comment>
<keyword evidence="4 11" id="KW-0658">Purine biosynthesis</keyword>
<evidence type="ECO:0000313" key="14">
    <source>
        <dbReference type="EMBL" id="BAL56237.1"/>
    </source>
</evidence>
<dbReference type="PRINTS" id="PR00085">
    <property type="entry name" value="THFDHDRGNASE"/>
</dbReference>
<accession>H5SJA1</accession>
<evidence type="ECO:0000256" key="9">
    <source>
        <dbReference type="ARBA" id="ARBA00023268"/>
    </source>
</evidence>
<dbReference type="PROSITE" id="PS00766">
    <property type="entry name" value="THF_DHG_CYH_1"/>
    <property type="match status" value="1"/>
</dbReference>
<evidence type="ECO:0000256" key="3">
    <source>
        <dbReference type="ARBA" id="ARBA00022563"/>
    </source>
</evidence>
<dbReference type="UniPathway" id="UPA00193"/>
<protein>
    <recommendedName>
        <fullName evidence="11">Bifunctional protein FolD</fullName>
    </recommendedName>
    <domain>
        <recommendedName>
            <fullName evidence="11">Methylenetetrahydrofolate dehydrogenase</fullName>
            <ecNumber evidence="11">1.5.1.5</ecNumber>
        </recommendedName>
    </domain>
    <domain>
        <recommendedName>
            <fullName evidence="11">Methenyltetrahydrofolate cyclohydrolase</fullName>
            <ecNumber evidence="11">3.5.4.9</ecNumber>
        </recommendedName>
    </domain>
</protein>
<comment type="catalytic activity">
    <reaction evidence="11">
        <text>(6R)-5,10-methylene-5,6,7,8-tetrahydrofolate + NADP(+) = (6R)-5,10-methenyltetrahydrofolate + NADPH</text>
        <dbReference type="Rhea" id="RHEA:22812"/>
        <dbReference type="ChEBI" id="CHEBI:15636"/>
        <dbReference type="ChEBI" id="CHEBI:57455"/>
        <dbReference type="ChEBI" id="CHEBI:57783"/>
        <dbReference type="ChEBI" id="CHEBI:58349"/>
        <dbReference type="EC" id="1.5.1.5"/>
    </reaction>
</comment>
<comment type="pathway">
    <text evidence="1 11">One-carbon metabolism; tetrahydrofolate interconversion.</text>
</comment>
<dbReference type="Gene3D" id="3.40.50.10860">
    <property type="entry name" value="Leucine Dehydrogenase, chain A, domain 1"/>
    <property type="match status" value="1"/>
</dbReference>
<dbReference type="GO" id="GO:0009086">
    <property type="term" value="P:methionine biosynthetic process"/>
    <property type="evidence" value="ECO:0007669"/>
    <property type="project" value="UniProtKB-KW"/>
</dbReference>
<dbReference type="PANTHER" id="PTHR48099">
    <property type="entry name" value="C-1-TETRAHYDROFOLATE SYNTHASE, CYTOPLASMIC-RELATED"/>
    <property type="match status" value="1"/>
</dbReference>
<dbReference type="EC" id="3.5.4.9" evidence="11"/>
<dbReference type="GO" id="GO:0006164">
    <property type="term" value="P:purine nucleotide biosynthetic process"/>
    <property type="evidence" value="ECO:0007669"/>
    <property type="project" value="UniProtKB-KW"/>
</dbReference>